<evidence type="ECO:0000259" key="1">
    <source>
        <dbReference type="PROSITE" id="PS50181"/>
    </source>
</evidence>
<protein>
    <recommendedName>
        <fullName evidence="1">F-box domain-containing protein</fullName>
    </recommendedName>
</protein>
<evidence type="ECO:0000313" key="2">
    <source>
        <dbReference type="EMBL" id="KAK8013038.1"/>
    </source>
</evidence>
<dbReference type="Proteomes" id="UP001396898">
    <property type="component" value="Unassembled WGS sequence"/>
</dbReference>
<dbReference type="InterPro" id="IPR001810">
    <property type="entry name" value="F-box_dom"/>
</dbReference>
<keyword evidence="3" id="KW-1185">Reference proteome</keyword>
<dbReference type="Gene3D" id="1.20.1280.50">
    <property type="match status" value="1"/>
</dbReference>
<dbReference type="CDD" id="cd09917">
    <property type="entry name" value="F-box_SF"/>
    <property type="match status" value="1"/>
</dbReference>
<comment type="caution">
    <text evidence="2">The sequence shown here is derived from an EMBL/GenBank/DDBJ whole genome shotgun (WGS) entry which is preliminary data.</text>
</comment>
<dbReference type="EMBL" id="JAQQWI010000015">
    <property type="protein sequence ID" value="KAK8013038.1"/>
    <property type="molecule type" value="Genomic_DNA"/>
</dbReference>
<sequence>MDLLPVEIWCSIFRLLDPVGLVAASQACAKFRQIVQPGRVHFVERLLALECQAEHGGPVPRFHANNYELEPAWEDEAWTRMRWACSGCLRLLPDAAFDNHSLLRLGYRKPAPGTPSSRAVTSWEASANLVRNRQWTAEDRERLRAQEKRLRRQYGIALSWNWDIPKDSQDPLQRLLSFQDAGLREFVHCRLEYFQCMDIEEERDMFDRAAAAIEGERTGFRRRLRRCNECRWRRGEMRVRWLRSVNEQGLRLSGPNIGTANVPIVRSRQVLLPSPLDRWFPGWSSVLLGEGDGEAKPPKTGGPLHFRIYNKLRQHEPWTLYMVRCRGCARWQELRAFRCGDAFPKWRPVSRSQAMEQYENWDGERLTDGYLDKLVCNRCYRERHGDERLARDLMLWWGVLADSEMRRLEFDMSYGWRMLERHAPGLLLHDDDEDAATADGSGGTAAATAIPMCRSTGTVQFELVKDRAALRRRQKRFADLLYGPDDADFPASSSSGDKDTRGLARQQMTTIKRALEEDETMRAWMGYWAREYGTMDDWWFWLRRCKEAFRADPKLLLMEDRDFVAGVIRRGAELERPMEWWPVSAWDASGPWQASIPCRLRT</sequence>
<reference evidence="2 3" key="1">
    <citation type="submission" date="2023-01" db="EMBL/GenBank/DDBJ databases">
        <title>Analysis of 21 Apiospora genomes using comparative genomics revels a genus with tremendous synthesis potential of carbohydrate active enzymes and secondary metabolites.</title>
        <authorList>
            <person name="Sorensen T."/>
        </authorList>
    </citation>
    <scope>NUCLEOTIDE SEQUENCE [LARGE SCALE GENOMIC DNA]</scope>
    <source>
        <strain evidence="2 3">CBS 20057</strain>
    </source>
</reference>
<dbReference type="PROSITE" id="PS50181">
    <property type="entry name" value="FBOX"/>
    <property type="match status" value="1"/>
</dbReference>
<name>A0ABR1RIM1_9PEZI</name>
<dbReference type="InterPro" id="IPR036047">
    <property type="entry name" value="F-box-like_dom_sf"/>
</dbReference>
<accession>A0ABR1RIM1</accession>
<gene>
    <name evidence="2" type="ORF">PG991_010413</name>
</gene>
<dbReference type="Pfam" id="PF12937">
    <property type="entry name" value="F-box-like"/>
    <property type="match status" value="1"/>
</dbReference>
<dbReference type="SUPFAM" id="SSF81383">
    <property type="entry name" value="F-box domain"/>
    <property type="match status" value="1"/>
</dbReference>
<proteinExistence type="predicted"/>
<feature type="domain" description="F-box" evidence="1">
    <location>
        <begin position="1"/>
        <end position="46"/>
    </location>
</feature>
<organism evidence="2 3">
    <name type="scientific">Apiospora marii</name>
    <dbReference type="NCBI Taxonomy" id="335849"/>
    <lineage>
        <taxon>Eukaryota</taxon>
        <taxon>Fungi</taxon>
        <taxon>Dikarya</taxon>
        <taxon>Ascomycota</taxon>
        <taxon>Pezizomycotina</taxon>
        <taxon>Sordariomycetes</taxon>
        <taxon>Xylariomycetidae</taxon>
        <taxon>Amphisphaeriales</taxon>
        <taxon>Apiosporaceae</taxon>
        <taxon>Apiospora</taxon>
    </lineage>
</organism>
<evidence type="ECO:0000313" key="3">
    <source>
        <dbReference type="Proteomes" id="UP001396898"/>
    </source>
</evidence>